<evidence type="ECO:0000313" key="1">
    <source>
        <dbReference type="EMBL" id="SVD07830.1"/>
    </source>
</evidence>
<proteinExistence type="predicted"/>
<evidence type="ECO:0008006" key="2">
    <source>
        <dbReference type="Google" id="ProtNLM"/>
    </source>
</evidence>
<accession>A0A382SCZ7</accession>
<organism evidence="1">
    <name type="scientific">marine metagenome</name>
    <dbReference type="NCBI Taxonomy" id="408172"/>
    <lineage>
        <taxon>unclassified sequences</taxon>
        <taxon>metagenomes</taxon>
        <taxon>ecological metagenomes</taxon>
    </lineage>
</organism>
<dbReference type="PROSITE" id="PS51257">
    <property type="entry name" value="PROKAR_LIPOPROTEIN"/>
    <property type="match status" value="1"/>
</dbReference>
<gene>
    <name evidence="1" type="ORF">METZ01_LOCUS360684</name>
</gene>
<name>A0A382SCZ7_9ZZZZ</name>
<dbReference type="AlphaFoldDB" id="A0A382SCZ7"/>
<protein>
    <recommendedName>
        <fullName evidence="2">RagB/SusD family nutrient uptake outer membrane protein</fullName>
    </recommendedName>
</protein>
<sequence length="102" mass="11115">MKFKLNRVLAASLVFSVFFTSCQDDDFLNTENLNQPDQARALGSAADVEALVKGSAVSYFAAHDYGGYEHLLVSSDVMSCSWGNAMMKLSSSEPRVELPNTT</sequence>
<reference evidence="1" key="1">
    <citation type="submission" date="2018-05" db="EMBL/GenBank/DDBJ databases">
        <authorList>
            <person name="Lanie J.A."/>
            <person name="Ng W.-L."/>
            <person name="Kazmierczak K.M."/>
            <person name="Andrzejewski T.M."/>
            <person name="Davidsen T.M."/>
            <person name="Wayne K.J."/>
            <person name="Tettelin H."/>
            <person name="Glass J.I."/>
            <person name="Rusch D."/>
            <person name="Podicherti R."/>
            <person name="Tsui H.-C.T."/>
            <person name="Winkler M.E."/>
        </authorList>
    </citation>
    <scope>NUCLEOTIDE SEQUENCE</scope>
</reference>
<dbReference type="EMBL" id="UINC01128222">
    <property type="protein sequence ID" value="SVD07830.1"/>
    <property type="molecule type" value="Genomic_DNA"/>
</dbReference>
<feature type="non-terminal residue" evidence="1">
    <location>
        <position position="102"/>
    </location>
</feature>